<dbReference type="CDD" id="cd06127">
    <property type="entry name" value="DEDDh"/>
    <property type="match status" value="1"/>
</dbReference>
<dbReference type="InterPro" id="IPR012337">
    <property type="entry name" value="RNaseH-like_sf"/>
</dbReference>
<evidence type="ECO:0000256" key="7">
    <source>
        <dbReference type="ARBA" id="ARBA00022801"/>
    </source>
</evidence>
<dbReference type="GO" id="GO:0005737">
    <property type="term" value="C:cytoplasm"/>
    <property type="evidence" value="ECO:0007669"/>
    <property type="project" value="UniProtKB-SubCell"/>
</dbReference>
<keyword evidence="5 11" id="KW-0235">DNA replication</keyword>
<evidence type="ECO:0000256" key="9">
    <source>
        <dbReference type="ARBA" id="ARBA00022932"/>
    </source>
</evidence>
<dbReference type="Pfam" id="PF17657">
    <property type="entry name" value="DNA_pol3_finger"/>
    <property type="match status" value="1"/>
</dbReference>
<keyword evidence="4 11" id="KW-0548">Nucleotidyltransferase</keyword>
<dbReference type="InterPro" id="IPR011708">
    <property type="entry name" value="DNA_pol3_alpha_NTPase_dom"/>
</dbReference>
<dbReference type="InterPro" id="IPR006308">
    <property type="entry name" value="Pol_III_a_PolC-type_gram_pos"/>
</dbReference>
<proteinExistence type="inferred from homology"/>
<dbReference type="InterPro" id="IPR004013">
    <property type="entry name" value="PHP_dom"/>
</dbReference>
<dbReference type="InterPro" id="IPR040982">
    <property type="entry name" value="DNA_pol3_finger"/>
</dbReference>
<dbReference type="InterPro" id="IPR012340">
    <property type="entry name" value="NA-bd_OB-fold"/>
</dbReference>
<keyword evidence="7 11" id="KW-0378">Hydrolase</keyword>
<dbReference type="Gene3D" id="3.20.20.140">
    <property type="entry name" value="Metal-dependent hydrolases"/>
    <property type="match status" value="2"/>
</dbReference>
<dbReference type="Gene3D" id="1.10.150.700">
    <property type="entry name" value="PolC, middle finger domain"/>
    <property type="match status" value="1"/>
</dbReference>
<dbReference type="NCBIfam" id="NF001688">
    <property type="entry name" value="PRK00448.1"/>
    <property type="match status" value="1"/>
</dbReference>
<dbReference type="Pfam" id="PF00929">
    <property type="entry name" value="RNase_T"/>
    <property type="match status" value="1"/>
</dbReference>
<evidence type="ECO:0000256" key="1">
    <source>
        <dbReference type="ARBA" id="ARBA00003452"/>
    </source>
</evidence>
<keyword evidence="3 11" id="KW-0808">Transferase</keyword>
<dbReference type="GO" id="GO:0006261">
    <property type="term" value="P:DNA-templated DNA replication"/>
    <property type="evidence" value="ECO:0007669"/>
    <property type="project" value="UniProtKB-UniRule"/>
</dbReference>
<dbReference type="Pfam" id="PF02811">
    <property type="entry name" value="PHP"/>
    <property type="match status" value="2"/>
</dbReference>
<feature type="domain" description="Polymerase/histidinol phosphatase N-terminal" evidence="13">
    <location>
        <begin position="342"/>
        <end position="414"/>
    </location>
</feature>
<keyword evidence="9 11" id="KW-0239">DNA-directed DNA polymerase</keyword>
<evidence type="ECO:0000256" key="6">
    <source>
        <dbReference type="ARBA" id="ARBA00022722"/>
    </source>
</evidence>
<dbReference type="PANTHER" id="PTHR32294:SF5">
    <property type="entry name" value="DNA POLYMERASE III POLC-TYPE"/>
    <property type="match status" value="1"/>
</dbReference>
<dbReference type="NCBIfam" id="TIGR00573">
    <property type="entry name" value="dnaq"/>
    <property type="match status" value="1"/>
</dbReference>
<dbReference type="Pfam" id="PF07733">
    <property type="entry name" value="DNA_pol3_alpha"/>
    <property type="match status" value="2"/>
</dbReference>
<dbReference type="HAMAP" id="MF_00356">
    <property type="entry name" value="DNApol_PolC"/>
    <property type="match status" value="1"/>
</dbReference>
<dbReference type="Gene3D" id="3.30.420.10">
    <property type="entry name" value="Ribonuclease H-like superfamily/Ribonuclease H"/>
    <property type="match status" value="1"/>
</dbReference>
<accession>A0A2J8B4M1</accession>
<dbReference type="SMART" id="SM00481">
    <property type="entry name" value="POLIIIAc"/>
    <property type="match status" value="1"/>
</dbReference>
<dbReference type="EC" id="2.7.7.7" evidence="11"/>
<dbReference type="FunFam" id="3.30.420.10:FF:000045">
    <property type="entry name" value="3'-5' exonuclease DinG"/>
    <property type="match status" value="1"/>
</dbReference>
<evidence type="ECO:0000256" key="10">
    <source>
        <dbReference type="ARBA" id="ARBA00049244"/>
    </source>
</evidence>
<comment type="subcellular location">
    <subcellularLocation>
        <location evidence="11">Cytoplasm</location>
    </subcellularLocation>
</comment>
<dbReference type="RefSeq" id="WP_102892294.1">
    <property type="nucleotide sequence ID" value="NZ_NBZD01000001.1"/>
</dbReference>
<dbReference type="CDD" id="cd07435">
    <property type="entry name" value="PHP_PolIIIA_POLC"/>
    <property type="match status" value="1"/>
</dbReference>
<dbReference type="InterPro" id="IPR006054">
    <property type="entry name" value="DnaQ"/>
</dbReference>
<dbReference type="GO" id="GO:0003887">
    <property type="term" value="F:DNA-directed DNA polymerase activity"/>
    <property type="evidence" value="ECO:0007669"/>
    <property type="project" value="UniProtKB-UniRule"/>
</dbReference>
<keyword evidence="6 11" id="KW-0540">Nuclease</keyword>
<dbReference type="PANTHER" id="PTHR32294">
    <property type="entry name" value="DNA POLYMERASE III SUBUNIT ALPHA"/>
    <property type="match status" value="1"/>
</dbReference>
<dbReference type="InterPro" id="IPR036397">
    <property type="entry name" value="RNaseH_sf"/>
</dbReference>
<dbReference type="GO" id="GO:0008408">
    <property type="term" value="F:3'-5' exonuclease activity"/>
    <property type="evidence" value="ECO:0007669"/>
    <property type="project" value="UniProtKB-UniRule"/>
</dbReference>
<evidence type="ECO:0000313" key="14">
    <source>
        <dbReference type="EMBL" id="PNH19727.1"/>
    </source>
</evidence>
<sequence>MPETSCTKLKDLYKYIGLVDEGIPDLAIGELVWSKRGVLRLRLKIDLPFNELSSLTSAVLSGLESRLGEFFGIKHCSVELHWQNPPAPDEAGVLLAKWREWLADTIKRTDTKLATAFATSDYKFINGVAEFELLPIHRDYFNNHTLRTIQALAHIKTGINWNFRLKEIDLSVITRQMDEEYNSLLKVIPPAENDGETANAATREIPKSFKPAFRKVDGLVFGKWNTNIPQIELKDITSESGVATITGYMAGYEQRMISNNQRALIKFNVQDTTAALACVCFLRTDHPEQIQALADLNKKYASFQVEVGYDAKFTKDIQGMVTAARLADPPAGRSDNAPEKRVELHCHTKMSAKDAVSNPADVVKLAAQFGHEAVAVTDHGVVQGFPEAFEAAKAMAKAGKPIKLILGMEGYIIPDGEAVVYGLNLPRGENAEVDYNEGNSCPPAYVALDVETTGLDPVKERVIEIGAAKFVRNSSGEYEVSETFHRMLNPEVKLPEFIMKLTGITQAEVDSGIKPLQAVQDLIDFVGDLPVCAHNAMFDIGFIRAEGFRTPNINDPKLKFNPITIDTLRLSVLFWPSLSNHKLDTVCNFLQIDLAHHHRAVDDAIACGQIFARACQIDSELTLTSLNQRSGLLRPEEITDKEHKPNHIIFLVRNLLGLYNLYRLVSISHTQYFHKRPRIPKHLLTYFRHGIIVGAACEAGEVFRHVRNLYESNGCDFELTKGKLNTPASKKLARYYDYLEIQPLTNNLFLTRRQQNPLNDKDLINLNLLVIHLAELTKMRVVATCDSHFLNKEDGIFRHILLTNIGYDVNERQPELYFRNTDEMLAEFTYLSPDKAKEYCVTNPRYFASLVEPNIRPFPDGTFPPLIASADKDIETMTYRRASELYEYQGKLPEIVSKRIEKELNSIIKNGFAIMYYIAHKLVKKSNDDGYIVGSRGSVGSSFVATLCGITEVNPLCPHYRCPHCRYSRFDESGKFGSGFDLPPEKCPDCGEVMIRDGQDIPFETFLGFNGDKQPDIDLNFSGVYQPHAHKYIQEMFGIAHTYRAGTIGCFAEKNALGMVRKYLEDTGEVINRAGQQRLAAGMDGVKRTTGQHPGGIVVIPKEREVFDFTPIQYPADKLDSVMTTTHFDFNSLHDTILKLDILGHDDPTMLKVLSDMTKIKVTDIPIPDEKVMRMFVSTEPLGIPDGTSPADSATLGLPEMGTFMARGMIKETKPSRFYDLVQLMGLSHGTDVWKGNAQDLIHQGICTINEVIGCRDGIMTRLIYYGLPAKSSFDIMEKVRKGKGLSEEHEALMREHNVPDWYIDSCKKIKYMFPKAHAAAYAISALRIAWFKVYYPEAYYSAYFTVRADEFDSDILCVDANTLQNNKRSLRLAFSQNDGKEKDKNLYYIAEIVEEMNLRGIKFLPIDIYDSDPVNFLPEGKCFVRPPLNALPSISSAIAMSIAAERDKGLFKNQSELMQRAKIGETALGVLRDHNCLRDMPTSAQLDLFSLSMG</sequence>
<dbReference type="Pfam" id="PF14579">
    <property type="entry name" value="HHH_6"/>
    <property type="match status" value="1"/>
</dbReference>
<dbReference type="InterPro" id="IPR013520">
    <property type="entry name" value="Ribonucl_H"/>
</dbReference>
<dbReference type="SMART" id="SM00479">
    <property type="entry name" value="EXOIII"/>
    <property type="match status" value="1"/>
</dbReference>
<dbReference type="Gene3D" id="3.30.1900.20">
    <property type="match status" value="1"/>
</dbReference>
<dbReference type="InterPro" id="IPR004805">
    <property type="entry name" value="DnaE2/DnaE/PolC"/>
</dbReference>
<name>A0A2J8B4M1_9FIRM</name>
<keyword evidence="8 11" id="KW-0269">Exonuclease</keyword>
<dbReference type="GO" id="GO:0003677">
    <property type="term" value="F:DNA binding"/>
    <property type="evidence" value="ECO:0007669"/>
    <property type="project" value="UniProtKB-UniRule"/>
</dbReference>
<protein>
    <recommendedName>
        <fullName evidence="11">DNA polymerase III PolC-type</fullName>
        <shortName evidence="11">PolIII</shortName>
        <ecNumber evidence="11">2.7.7.7</ecNumber>
    </recommendedName>
</protein>
<keyword evidence="2 11" id="KW-0963">Cytoplasm</keyword>
<evidence type="ECO:0000259" key="12">
    <source>
        <dbReference type="SMART" id="SM00479"/>
    </source>
</evidence>
<dbReference type="Gene3D" id="6.10.140.1510">
    <property type="match status" value="1"/>
</dbReference>
<reference evidence="15" key="1">
    <citation type="submission" date="2017-04" db="EMBL/GenBank/DDBJ databases">
        <authorList>
            <person name="Bumgarner R.E."/>
            <person name="Fredricks D.N."/>
            <person name="Srinivasan S."/>
        </authorList>
    </citation>
    <scope>NUCLEOTIDE SEQUENCE [LARGE SCALE GENOMIC DNA]</scope>
    <source>
        <strain evidence="15">KA00405</strain>
    </source>
</reference>
<evidence type="ECO:0000256" key="2">
    <source>
        <dbReference type="ARBA" id="ARBA00022490"/>
    </source>
</evidence>
<organism evidence="14 15">
    <name type="scientific">Mageeibacillus indolicus</name>
    <dbReference type="NCBI Taxonomy" id="884684"/>
    <lineage>
        <taxon>Bacteria</taxon>
        <taxon>Bacillati</taxon>
        <taxon>Bacillota</taxon>
        <taxon>Clostridia</taxon>
        <taxon>Eubacteriales</taxon>
        <taxon>Oscillospiraceae</taxon>
        <taxon>Mageeibacillus</taxon>
    </lineage>
</organism>
<dbReference type="InterPro" id="IPR029460">
    <property type="entry name" value="DNAPol_HHH"/>
</dbReference>
<evidence type="ECO:0000256" key="3">
    <source>
        <dbReference type="ARBA" id="ARBA00022679"/>
    </source>
</evidence>
<dbReference type="InterPro" id="IPR003141">
    <property type="entry name" value="Pol/His_phosphatase_N"/>
</dbReference>
<dbReference type="Proteomes" id="UP000236394">
    <property type="component" value="Unassembled WGS sequence"/>
</dbReference>
<evidence type="ECO:0000256" key="4">
    <source>
        <dbReference type="ARBA" id="ARBA00022695"/>
    </source>
</evidence>
<evidence type="ECO:0000256" key="8">
    <source>
        <dbReference type="ARBA" id="ARBA00022839"/>
    </source>
</evidence>
<evidence type="ECO:0000313" key="15">
    <source>
        <dbReference type="Proteomes" id="UP000236394"/>
    </source>
</evidence>
<dbReference type="NCBIfam" id="TIGR01405">
    <property type="entry name" value="polC_Gram_pos"/>
    <property type="match status" value="1"/>
</dbReference>
<evidence type="ECO:0000259" key="13">
    <source>
        <dbReference type="SMART" id="SM00481"/>
    </source>
</evidence>
<comment type="similarity">
    <text evidence="11">Belongs to the DNA polymerase type-C family. PolC subfamily.</text>
</comment>
<dbReference type="EMBL" id="NBZD01000001">
    <property type="protein sequence ID" value="PNH19727.1"/>
    <property type="molecule type" value="Genomic_DNA"/>
</dbReference>
<feature type="domain" description="Exonuclease" evidence="12">
    <location>
        <begin position="444"/>
        <end position="620"/>
    </location>
</feature>
<dbReference type="InterPro" id="IPR044923">
    <property type="entry name" value="PolC_middle_finger_sf"/>
</dbReference>
<comment type="function">
    <text evidence="1 11">Required for replicative DNA synthesis. This DNA polymerase also exhibits 3' to 5' exonuclease activity.</text>
</comment>
<dbReference type="Gene3D" id="1.10.150.870">
    <property type="match status" value="1"/>
</dbReference>
<gene>
    <name evidence="11" type="primary">polC</name>
    <name evidence="14" type="ORF">B7R76_02270</name>
</gene>
<evidence type="ECO:0000256" key="11">
    <source>
        <dbReference type="HAMAP-Rule" id="MF_00356"/>
    </source>
</evidence>
<comment type="catalytic activity">
    <reaction evidence="10 11">
        <text>DNA(n) + a 2'-deoxyribonucleoside 5'-triphosphate = DNA(n+1) + diphosphate</text>
        <dbReference type="Rhea" id="RHEA:22508"/>
        <dbReference type="Rhea" id="RHEA-COMP:17339"/>
        <dbReference type="Rhea" id="RHEA-COMP:17340"/>
        <dbReference type="ChEBI" id="CHEBI:33019"/>
        <dbReference type="ChEBI" id="CHEBI:61560"/>
        <dbReference type="ChEBI" id="CHEBI:173112"/>
        <dbReference type="EC" id="2.7.7.7"/>
    </reaction>
</comment>
<evidence type="ECO:0000256" key="5">
    <source>
        <dbReference type="ARBA" id="ARBA00022705"/>
    </source>
</evidence>
<comment type="caution">
    <text evidence="14">The sequence shown here is derived from an EMBL/GenBank/DDBJ whole genome shotgun (WGS) entry which is preliminary data.</text>
</comment>
<dbReference type="SUPFAM" id="SSF53098">
    <property type="entry name" value="Ribonuclease H-like"/>
    <property type="match status" value="1"/>
</dbReference>
<dbReference type="Gene3D" id="2.40.50.140">
    <property type="entry name" value="Nucleic acid-binding proteins"/>
    <property type="match status" value="1"/>
</dbReference>